<comment type="subcellular location">
    <subcellularLocation>
        <location evidence="5">Cell outer membrane</location>
    </subcellularLocation>
</comment>
<evidence type="ECO:0000256" key="4">
    <source>
        <dbReference type="ARBA" id="ARBA00023237"/>
    </source>
</evidence>
<evidence type="ECO:0000256" key="3">
    <source>
        <dbReference type="ARBA" id="ARBA00023157"/>
    </source>
</evidence>
<dbReference type="GO" id="GO:0043165">
    <property type="term" value="P:Gram-negative-bacterium-type cell outer membrane assembly"/>
    <property type="evidence" value="ECO:0007669"/>
    <property type="project" value="UniProtKB-UniRule"/>
</dbReference>
<reference evidence="8" key="1">
    <citation type="submission" date="2022-01" db="EMBL/GenBank/DDBJ databases">
        <title>Genetic Characterization of Carbapenem-resistant Citrobacter spp. from China: a multicenter study.</title>
        <authorList>
            <person name="Ye L."/>
        </authorList>
    </citation>
    <scope>NUCLEOTIDE SEQUENCE</scope>
    <source>
        <strain evidence="8">IR5432</strain>
    </source>
</reference>
<dbReference type="PANTHER" id="PTHR30189:SF1">
    <property type="entry name" value="LPS-ASSEMBLY PROTEIN LPTD"/>
    <property type="match status" value="1"/>
</dbReference>
<sequence length="785" mass="89632" precursor="true">MKKRIPTLLATMIASALYSHQGLAADLASQCMLGVPSYDRPLVQGETNELPVTINADNAKGNYPDDAVFTGNVDIAQGNSRLQADEVQLHQKQAEGQPEPIRTVDALGNVHYDDNQVILKGPKGWSNLNTKDTNIWEGDYQMVGRQGRGKADLMKQRGENRYTILENGSFTSCLPGSDTWSVVGSEVIHDREEQVAEIWNARFKLGPVPVFYSPYLQLPVGDKRRSGFLIPNAKYSTNNYFEFYLPYYWNIAPNMDATITPHYMHRRGGIMWENEFRYLTQAGAGLMEFDYLNSDKVYEDDNPKDDNSRRWLFYWRHAGVMDQVWRFNVDYTKVSDTSYFNDFDNKYGSSTDGYATQKFSVGYAVQNFDATVSTKQFQVFDAANSNSYSAQPQLDVNYYHNDVGPFDTRIYGQAVHFVNTNDNMPEATRVHLEPTINLPLSNNWGSVNTEAKLLATHYQQTNLDWYNSNPKNTKLDDSANRVMPQFKVDGKMVFERDMQMLAPGYTQTLEPRAQYLYVPYRDQSHIYNYDSSLLQSDYSGLFRDRSYGGLDRIASANQVTTGVTSRVYDDAAVERFNISVGQIYYFTESRTGDDHTEWENDDKTGSLVWAGDTYWRISDRWGLRSGIQYDTRLDSIATSNSSIEYRRDENRMLQLNYRYASPEYIKAAVPSRDVTNAQYENGISQVGAVASFPIADRWSIVGAYYFDTNVNKEADSMLGLQYNSCCYAIRFGYERKLNGWDNTQKHAIYDNTIGFNIELRGLSSNYGLGTNQMLRSNILPYQSSL</sequence>
<dbReference type="Pfam" id="PF04453">
    <property type="entry name" value="LptD"/>
    <property type="match status" value="1"/>
</dbReference>
<feature type="chain" id="PRO_5041028176" description="LPS-assembly protein LptD" evidence="5">
    <location>
        <begin position="25"/>
        <end position="785"/>
    </location>
</feature>
<protein>
    <recommendedName>
        <fullName evidence="5">LPS-assembly protein LptD</fullName>
    </recommendedName>
</protein>
<dbReference type="InterPro" id="IPR020889">
    <property type="entry name" value="LipoPS_assembly_LptD"/>
</dbReference>
<comment type="caution">
    <text evidence="5">Lacks conserved residue(s) required for the propagation of feature annotation.</text>
</comment>
<dbReference type="InterPro" id="IPR005653">
    <property type="entry name" value="OstA-like_N"/>
</dbReference>
<keyword evidence="2 5" id="KW-0472">Membrane</keyword>
<proteinExistence type="inferred from homology"/>
<comment type="subunit">
    <text evidence="5">Component of the lipopolysaccharide transport and assembly complex. Interacts with LptE and LptA.</text>
</comment>
<keyword evidence="1 5" id="KW-0732">Signal</keyword>
<dbReference type="Proteomes" id="UP001147005">
    <property type="component" value="Unassembled WGS sequence"/>
</dbReference>
<comment type="caution">
    <text evidence="8">The sequence shown here is derived from an EMBL/GenBank/DDBJ whole genome shotgun (WGS) entry which is preliminary data.</text>
</comment>
<comment type="similarity">
    <text evidence="5">Belongs to the LptD family.</text>
</comment>
<evidence type="ECO:0000256" key="2">
    <source>
        <dbReference type="ARBA" id="ARBA00023136"/>
    </source>
</evidence>
<accession>A0A9X4GHD8</accession>
<dbReference type="NCBIfam" id="NF002997">
    <property type="entry name" value="PRK03761.1"/>
    <property type="match status" value="1"/>
</dbReference>
<gene>
    <name evidence="5 8" type="primary">lptD</name>
    <name evidence="8" type="ORF">L2111_05605</name>
</gene>
<evidence type="ECO:0000259" key="7">
    <source>
        <dbReference type="Pfam" id="PF04453"/>
    </source>
</evidence>
<dbReference type="GO" id="GO:0015920">
    <property type="term" value="P:lipopolysaccharide transport"/>
    <property type="evidence" value="ECO:0007669"/>
    <property type="project" value="InterPro"/>
</dbReference>
<feature type="signal peptide" evidence="5">
    <location>
        <begin position="1"/>
        <end position="24"/>
    </location>
</feature>
<evidence type="ECO:0000259" key="6">
    <source>
        <dbReference type="Pfam" id="PF03968"/>
    </source>
</evidence>
<feature type="domain" description="Organic solvent tolerance-like N-terminal" evidence="6">
    <location>
        <begin position="53"/>
        <end position="194"/>
    </location>
</feature>
<organism evidence="8 9">
    <name type="scientific">Citrobacter portucalensis</name>
    <dbReference type="NCBI Taxonomy" id="1639133"/>
    <lineage>
        <taxon>Bacteria</taxon>
        <taxon>Pseudomonadati</taxon>
        <taxon>Pseudomonadota</taxon>
        <taxon>Gammaproteobacteria</taxon>
        <taxon>Enterobacterales</taxon>
        <taxon>Enterobacteriaceae</taxon>
        <taxon>Citrobacter</taxon>
        <taxon>Citrobacter freundii complex</taxon>
    </lineage>
</organism>
<keyword evidence="3" id="KW-1015">Disulfide bond</keyword>
<dbReference type="Gene3D" id="2.60.450.10">
    <property type="entry name" value="Lipopolysaccharide (LPS) transport protein A like domain"/>
    <property type="match status" value="1"/>
</dbReference>
<keyword evidence="4 5" id="KW-0998">Cell outer membrane</keyword>
<dbReference type="PANTHER" id="PTHR30189">
    <property type="entry name" value="LPS-ASSEMBLY PROTEIN"/>
    <property type="match status" value="1"/>
</dbReference>
<evidence type="ECO:0000256" key="1">
    <source>
        <dbReference type="ARBA" id="ARBA00022729"/>
    </source>
</evidence>
<evidence type="ECO:0000256" key="5">
    <source>
        <dbReference type="HAMAP-Rule" id="MF_01411"/>
    </source>
</evidence>
<name>A0A9X4GHD8_9ENTR</name>
<dbReference type="Pfam" id="PF03968">
    <property type="entry name" value="LptD_N"/>
    <property type="match status" value="1"/>
</dbReference>
<comment type="function">
    <text evidence="5">Together with LptE, is involved in the assembly of lipopolysaccharide (LPS) at the surface of the outer membrane.</text>
</comment>
<dbReference type="AlphaFoldDB" id="A0A9X4GHD8"/>
<dbReference type="GO" id="GO:0009279">
    <property type="term" value="C:cell outer membrane"/>
    <property type="evidence" value="ECO:0007669"/>
    <property type="project" value="UniProtKB-SubCell"/>
</dbReference>
<dbReference type="EMBL" id="JAKIHW010000004">
    <property type="protein sequence ID" value="MDE9617561.1"/>
    <property type="molecule type" value="Genomic_DNA"/>
</dbReference>
<dbReference type="InterPro" id="IPR050218">
    <property type="entry name" value="LptD"/>
</dbReference>
<dbReference type="RefSeq" id="WP_275397320.1">
    <property type="nucleotide sequence ID" value="NZ_JAKIHW010000004.1"/>
</dbReference>
<dbReference type="InterPro" id="IPR007543">
    <property type="entry name" value="LptD_C"/>
</dbReference>
<evidence type="ECO:0000313" key="8">
    <source>
        <dbReference type="EMBL" id="MDE9617561.1"/>
    </source>
</evidence>
<feature type="domain" description="LptD C-terminal" evidence="7">
    <location>
        <begin position="309"/>
        <end position="698"/>
    </location>
</feature>
<dbReference type="HAMAP" id="MF_01411">
    <property type="entry name" value="LPS_assembly_LptD"/>
    <property type="match status" value="1"/>
</dbReference>
<evidence type="ECO:0000313" key="9">
    <source>
        <dbReference type="Proteomes" id="UP001147005"/>
    </source>
</evidence>
<dbReference type="GO" id="GO:1990351">
    <property type="term" value="C:transporter complex"/>
    <property type="evidence" value="ECO:0007669"/>
    <property type="project" value="TreeGrafter"/>
</dbReference>
<dbReference type="FunFam" id="2.60.450.10:FF:000003">
    <property type="entry name" value="LPS-assembly protein LptD"/>
    <property type="match status" value="1"/>
</dbReference>